<organism evidence="3 4">
    <name type="scientific">Actinacidiphila polyblastidii</name>
    <dbReference type="NCBI Taxonomy" id="3110430"/>
    <lineage>
        <taxon>Bacteria</taxon>
        <taxon>Bacillati</taxon>
        <taxon>Actinomycetota</taxon>
        <taxon>Actinomycetes</taxon>
        <taxon>Kitasatosporales</taxon>
        <taxon>Streptomycetaceae</taxon>
        <taxon>Actinacidiphila</taxon>
    </lineage>
</organism>
<dbReference type="EMBL" id="JAZEWV010000024">
    <property type="protein sequence ID" value="MEE4545095.1"/>
    <property type="molecule type" value="Genomic_DNA"/>
</dbReference>
<dbReference type="RefSeq" id="WP_330798427.1">
    <property type="nucleotide sequence ID" value="NZ_JAZEWV010000024.1"/>
</dbReference>
<feature type="region of interest" description="Disordered" evidence="1">
    <location>
        <begin position="28"/>
        <end position="84"/>
    </location>
</feature>
<sequence>MITNTRLRLRAAVAVRAAATSAVLISPTAASAATPAGPDRAAEQTLTLPVRDPSRSRPSRPRTAPDTAAPRSSTGPIPTAMRLP</sequence>
<keyword evidence="2" id="KW-0732">Signal</keyword>
<dbReference type="Proteomes" id="UP001344658">
    <property type="component" value="Unassembled WGS sequence"/>
</dbReference>
<comment type="caution">
    <text evidence="3">The sequence shown here is derived from an EMBL/GenBank/DDBJ whole genome shotgun (WGS) entry which is preliminary data.</text>
</comment>
<name>A0ABU7PH43_9ACTN</name>
<reference evidence="3 4" key="1">
    <citation type="submission" date="2023-12" db="EMBL/GenBank/DDBJ databases">
        <title>Streptomyces sp. V4-01.</title>
        <authorList>
            <person name="Somphong A."/>
            <person name="Phongsopitanun W."/>
        </authorList>
    </citation>
    <scope>NUCLEOTIDE SEQUENCE [LARGE SCALE GENOMIC DNA]</scope>
    <source>
        <strain evidence="3 4">V4-01</strain>
    </source>
</reference>
<keyword evidence="4" id="KW-1185">Reference proteome</keyword>
<evidence type="ECO:0000256" key="1">
    <source>
        <dbReference type="SAM" id="MobiDB-lite"/>
    </source>
</evidence>
<proteinExistence type="predicted"/>
<evidence type="ECO:0000313" key="3">
    <source>
        <dbReference type="EMBL" id="MEE4545095.1"/>
    </source>
</evidence>
<gene>
    <name evidence="3" type="ORF">V2S66_24395</name>
</gene>
<accession>A0ABU7PH43</accession>
<feature type="chain" id="PRO_5046434259" evidence="2">
    <location>
        <begin position="33"/>
        <end position="84"/>
    </location>
</feature>
<feature type="signal peptide" evidence="2">
    <location>
        <begin position="1"/>
        <end position="32"/>
    </location>
</feature>
<protein>
    <submittedName>
        <fullName evidence="3">Uncharacterized protein</fullName>
    </submittedName>
</protein>
<feature type="compositionally biased region" description="Low complexity" evidence="1">
    <location>
        <begin position="61"/>
        <end position="72"/>
    </location>
</feature>
<evidence type="ECO:0000256" key="2">
    <source>
        <dbReference type="SAM" id="SignalP"/>
    </source>
</evidence>
<evidence type="ECO:0000313" key="4">
    <source>
        <dbReference type="Proteomes" id="UP001344658"/>
    </source>
</evidence>